<dbReference type="Gene3D" id="3.40.640.10">
    <property type="entry name" value="Type I PLP-dependent aspartate aminotransferase-like (Major domain)"/>
    <property type="match status" value="1"/>
</dbReference>
<dbReference type="GO" id="GO:0004125">
    <property type="term" value="F:L-seryl-tRNA(Sec) selenium transferase activity"/>
    <property type="evidence" value="ECO:0007669"/>
    <property type="project" value="TreeGrafter"/>
</dbReference>
<organism evidence="3 4">
    <name type="scientific">Daejeonella rubra</name>
    <dbReference type="NCBI Taxonomy" id="990371"/>
    <lineage>
        <taxon>Bacteria</taxon>
        <taxon>Pseudomonadati</taxon>
        <taxon>Bacteroidota</taxon>
        <taxon>Sphingobacteriia</taxon>
        <taxon>Sphingobacteriales</taxon>
        <taxon>Sphingobacteriaceae</taxon>
        <taxon>Daejeonella</taxon>
    </lineage>
</organism>
<proteinExistence type="predicted"/>
<name>A0A1G9TKF5_9SPHI</name>
<evidence type="ECO:0000313" key="4">
    <source>
        <dbReference type="Proteomes" id="UP000199226"/>
    </source>
</evidence>
<comment type="cofactor">
    <cofactor evidence="1">
        <name>pyridoxal 5'-phosphate</name>
        <dbReference type="ChEBI" id="CHEBI:597326"/>
    </cofactor>
</comment>
<dbReference type="InterPro" id="IPR015421">
    <property type="entry name" value="PyrdxlP-dep_Trfase_major"/>
</dbReference>
<dbReference type="OrthoDB" id="9787096at2"/>
<accession>A0A1G9TKF5</accession>
<dbReference type="SUPFAM" id="SSF53383">
    <property type="entry name" value="PLP-dependent transferases"/>
    <property type="match status" value="1"/>
</dbReference>
<dbReference type="PANTHER" id="PTHR32328:SF0">
    <property type="entry name" value="L-SERYL-TRNA(SEC) SELENIUM TRANSFERASE"/>
    <property type="match status" value="1"/>
</dbReference>
<evidence type="ECO:0000313" key="3">
    <source>
        <dbReference type="EMBL" id="SDM48028.1"/>
    </source>
</evidence>
<sequence length="411" mass="44754">MKRRDVIKFLSAAPLAGGMIGTGLTAQTVSAGETEAAIAGRDLFKELGLKTFINASCVCTSLTASLMPPEVTQAIVKGADEFVLLNDVLDKVGEKIAELCHAEAATVTAGCWSALVQGLAGVMTGMDRKKVMQLPNVDGMKSEVILQKTHANGYHQALTNTGAKLVIVETLEEAEAAINEKTAMLWFLNRELSAGKLNYEQWLSLGKKHKVPTMIDIASDAHPVENLWKFNDMGFDLVAISGGKAMRGPQSAGILMGKKDLIAAARLSAPPNSGICRGHKVNKEEILAMYVALERHIKMDHEKEWKTWEDAMGVIVNTVNNIKGISQQVFIPEIANHTPTLHLSWDNNKIKMTGRQLKERLWNGNPGIEVMGGGTMGTKRDGIELSVWQLKPGQEKIVARRLKEELLKASV</sequence>
<keyword evidence="3" id="KW-0808">Transferase</keyword>
<dbReference type="Proteomes" id="UP000199226">
    <property type="component" value="Unassembled WGS sequence"/>
</dbReference>
<reference evidence="4" key="1">
    <citation type="submission" date="2016-10" db="EMBL/GenBank/DDBJ databases">
        <authorList>
            <person name="Varghese N."/>
            <person name="Submissions S."/>
        </authorList>
    </citation>
    <scope>NUCLEOTIDE SEQUENCE [LARGE SCALE GENOMIC DNA]</scope>
    <source>
        <strain evidence="4">DSM 24536</strain>
    </source>
</reference>
<keyword evidence="2" id="KW-0663">Pyridoxal phosphate</keyword>
<dbReference type="AlphaFoldDB" id="A0A1G9TKF5"/>
<dbReference type="EMBL" id="FNHH01000013">
    <property type="protein sequence ID" value="SDM48028.1"/>
    <property type="molecule type" value="Genomic_DNA"/>
</dbReference>
<evidence type="ECO:0000256" key="1">
    <source>
        <dbReference type="ARBA" id="ARBA00001933"/>
    </source>
</evidence>
<evidence type="ECO:0000256" key="2">
    <source>
        <dbReference type="ARBA" id="ARBA00022898"/>
    </source>
</evidence>
<dbReference type="PANTHER" id="PTHR32328">
    <property type="entry name" value="L-SERYL-TRNA(SEC) SELENIUM TRANSFERASE"/>
    <property type="match status" value="1"/>
</dbReference>
<dbReference type="InterPro" id="IPR015424">
    <property type="entry name" value="PyrdxlP-dep_Trfase"/>
</dbReference>
<dbReference type="RefSeq" id="WP_090704653.1">
    <property type="nucleotide sequence ID" value="NZ_FNHH01000013.1"/>
</dbReference>
<keyword evidence="4" id="KW-1185">Reference proteome</keyword>
<protein>
    <submittedName>
        <fullName evidence="3">L-seryl-tRNA(Ser) seleniumtransferase</fullName>
    </submittedName>
</protein>
<dbReference type="STRING" id="990371.SAMN05421813_11352"/>
<gene>
    <name evidence="3" type="ORF">SAMN05421813_11352</name>
</gene>